<keyword evidence="8" id="KW-1133">Transmembrane helix</keyword>
<evidence type="ECO:0000256" key="8">
    <source>
        <dbReference type="ARBA" id="ARBA00022989"/>
    </source>
</evidence>
<dbReference type="InterPro" id="IPR011992">
    <property type="entry name" value="EF-hand-dom_pair"/>
</dbReference>
<evidence type="ECO:0000256" key="6">
    <source>
        <dbReference type="ARBA" id="ARBA00022737"/>
    </source>
</evidence>
<dbReference type="PROSITE" id="PS50222">
    <property type="entry name" value="EF_HAND_2"/>
    <property type="match status" value="3"/>
</dbReference>
<reference evidence="24 25" key="1">
    <citation type="journal article" date="2020" name="Mol. Biol. Evol.">
        <title>Interspecific Gene Flow and the Evolution of Specialization in Black and White Rhinoceros.</title>
        <authorList>
            <person name="Moodley Y."/>
            <person name="Westbury M.V."/>
            <person name="Russo I.M."/>
            <person name="Gopalakrishnan S."/>
            <person name="Rakotoarivelo A."/>
            <person name="Olsen R.A."/>
            <person name="Prost S."/>
            <person name="Tunstall T."/>
            <person name="Ryder O.A."/>
            <person name="Dalen L."/>
            <person name="Bruford M.W."/>
        </authorList>
    </citation>
    <scope>NUCLEOTIDE SEQUENCE [LARGE SCALE GENOMIC DNA]</scope>
    <source>
        <strain evidence="24">SBR-YM</strain>
        <tissue evidence="24">Skin</tissue>
    </source>
</reference>
<dbReference type="InterPro" id="IPR002067">
    <property type="entry name" value="MCP"/>
</dbReference>
<feature type="domain" description="EF-hand" evidence="23">
    <location>
        <begin position="85"/>
        <end position="120"/>
    </location>
</feature>
<dbReference type="CDD" id="cd00051">
    <property type="entry name" value="EFh"/>
    <property type="match status" value="1"/>
</dbReference>
<evidence type="ECO:0000256" key="15">
    <source>
        <dbReference type="ARBA" id="ARBA00047352"/>
    </source>
</evidence>
<dbReference type="Gene3D" id="1.10.238.10">
    <property type="entry name" value="EF-hand"/>
    <property type="match status" value="2"/>
</dbReference>
<feature type="domain" description="EF-hand" evidence="23">
    <location>
        <begin position="19"/>
        <end position="54"/>
    </location>
</feature>
<dbReference type="PROSITE" id="PS50920">
    <property type="entry name" value="SOLCAR"/>
    <property type="match status" value="1"/>
</dbReference>
<dbReference type="InterPro" id="IPR018108">
    <property type="entry name" value="MCP_transmembrane"/>
</dbReference>
<dbReference type="Pfam" id="PF00153">
    <property type="entry name" value="Mito_carr"/>
    <property type="match status" value="1"/>
</dbReference>
<evidence type="ECO:0000256" key="20">
    <source>
        <dbReference type="ARBA" id="ARBA00049234"/>
    </source>
</evidence>
<dbReference type="InterPro" id="IPR002048">
    <property type="entry name" value="EF_hand_dom"/>
</dbReference>
<evidence type="ECO:0000256" key="10">
    <source>
        <dbReference type="ARBA" id="ARBA00036282"/>
    </source>
</evidence>
<keyword evidence="7" id="KW-0106">Calcium</keyword>
<evidence type="ECO:0000256" key="22">
    <source>
        <dbReference type="RuleBase" id="RU000488"/>
    </source>
</evidence>
<name>A0A7J7E5H7_DICBM</name>
<evidence type="ECO:0000256" key="16">
    <source>
        <dbReference type="ARBA" id="ARBA00048314"/>
    </source>
</evidence>
<dbReference type="Pfam" id="PF13499">
    <property type="entry name" value="EF-hand_7"/>
    <property type="match status" value="1"/>
</dbReference>
<keyword evidence="9 21" id="KW-0472">Membrane</keyword>
<evidence type="ECO:0000256" key="5">
    <source>
        <dbReference type="ARBA" id="ARBA00022723"/>
    </source>
</evidence>
<dbReference type="PANTHER" id="PTHR24089">
    <property type="entry name" value="SOLUTE CARRIER FAMILY 25"/>
    <property type="match status" value="1"/>
</dbReference>
<comment type="catalytic activity">
    <reaction evidence="16">
        <text>phosphate(in) + ATP(out) + 2 H(+)(out) = phosphate(out) + ATP(in) + 2 H(+)(in)</text>
        <dbReference type="Rhea" id="RHEA:72035"/>
        <dbReference type="ChEBI" id="CHEBI:15378"/>
        <dbReference type="ChEBI" id="CHEBI:30616"/>
        <dbReference type="ChEBI" id="CHEBI:43474"/>
    </reaction>
</comment>
<comment type="catalytic activity">
    <reaction evidence="10">
        <text>dAMP(out) + phosphate(in) = dAMP(in) + phosphate(out)</text>
        <dbReference type="Rhea" id="RHEA:73687"/>
        <dbReference type="ChEBI" id="CHEBI:43474"/>
        <dbReference type="ChEBI" id="CHEBI:58245"/>
    </reaction>
</comment>
<dbReference type="GO" id="GO:0005509">
    <property type="term" value="F:calcium ion binding"/>
    <property type="evidence" value="ECO:0007669"/>
    <property type="project" value="InterPro"/>
</dbReference>
<evidence type="ECO:0000256" key="4">
    <source>
        <dbReference type="ARBA" id="ARBA00022692"/>
    </source>
</evidence>
<protein>
    <recommendedName>
        <fullName evidence="23">EF-hand domain-containing protein</fullName>
    </recommendedName>
</protein>
<keyword evidence="5" id="KW-0479">Metal-binding</keyword>
<accession>A0A7J7E5H7</accession>
<gene>
    <name evidence="24" type="ORF">HPG69_001027</name>
</gene>
<dbReference type="EMBL" id="JACDTQ010004046">
    <property type="protein sequence ID" value="KAF5911062.1"/>
    <property type="molecule type" value="Genomic_DNA"/>
</dbReference>
<evidence type="ECO:0000313" key="25">
    <source>
        <dbReference type="Proteomes" id="UP000551758"/>
    </source>
</evidence>
<evidence type="ECO:0000256" key="11">
    <source>
        <dbReference type="ARBA" id="ARBA00036289"/>
    </source>
</evidence>
<evidence type="ECO:0000256" key="19">
    <source>
        <dbReference type="ARBA" id="ARBA00048844"/>
    </source>
</evidence>
<feature type="domain" description="EF-hand" evidence="23">
    <location>
        <begin position="121"/>
        <end position="156"/>
    </location>
</feature>
<dbReference type="SUPFAM" id="SSF103506">
    <property type="entry name" value="Mitochondrial carrier"/>
    <property type="match status" value="1"/>
</dbReference>
<comment type="catalytic activity">
    <reaction evidence="12">
        <text>3'-AMP(in) + ADP(out) + H(+)(out) = 3'-AMP(out) + ADP(in) + H(+)(in)</text>
        <dbReference type="Rhea" id="RHEA:73679"/>
        <dbReference type="ChEBI" id="CHEBI:15378"/>
        <dbReference type="ChEBI" id="CHEBI:60880"/>
        <dbReference type="ChEBI" id="CHEBI:456216"/>
    </reaction>
</comment>
<comment type="catalytic activity">
    <reaction evidence="13">
        <text>ADP(out) + diphosphate(in) = ADP(in) + diphosphate(out)</text>
        <dbReference type="Rhea" id="RHEA:73671"/>
        <dbReference type="ChEBI" id="CHEBI:33019"/>
        <dbReference type="ChEBI" id="CHEBI:456216"/>
    </reaction>
</comment>
<sequence>MLRRIWGFLQPTRAGQEYESDRLFEELFQKLDHHGDRMVDIMELQRGLEAMGILLGQDEEIILKSIDINTHNLLNLGTFMQYLKDNEKKMKLTFKSLDTDNDGVIDTSEIISALNLIGIYISEKEAVKILESMDIDGSMTVDWDEWKKYFLFKPARNVEEIARYWNRFTGIDMGDRWTFHSLIDEERKSGLLWKYLLAGGIAGTCSRTCTAPLERLKTLMQAQSLETQNVKIISRLIEMVKEGGVISLWRGNGVNVLKIAPETAVKVWSYEQVLKTNLAISRTGQHSGILDCARKIWKIERVTGFYKGYIPSLLAVVPYAGIDITTYECQKSDLALVIFILSCLVDNY</sequence>
<evidence type="ECO:0000256" key="7">
    <source>
        <dbReference type="ARBA" id="ARBA00022837"/>
    </source>
</evidence>
<comment type="catalytic activity">
    <reaction evidence="19">
        <text>dADP(out) + phosphate(in) + H(+)(out) = dADP(in) + phosphate(out) + H(+)(in)</text>
        <dbReference type="Rhea" id="RHEA:73695"/>
        <dbReference type="ChEBI" id="CHEBI:15378"/>
        <dbReference type="ChEBI" id="CHEBI:43474"/>
        <dbReference type="ChEBI" id="CHEBI:57667"/>
    </reaction>
</comment>
<comment type="catalytic activity">
    <reaction evidence="20">
        <text>dADP(in) + ADP(out) = dADP(out) + ADP(in)</text>
        <dbReference type="Rhea" id="RHEA:72855"/>
        <dbReference type="ChEBI" id="CHEBI:57667"/>
        <dbReference type="ChEBI" id="CHEBI:456216"/>
    </reaction>
</comment>
<evidence type="ECO:0000256" key="18">
    <source>
        <dbReference type="ARBA" id="ARBA00048804"/>
    </source>
</evidence>
<dbReference type="GO" id="GO:0005743">
    <property type="term" value="C:mitochondrial inner membrane"/>
    <property type="evidence" value="ECO:0007669"/>
    <property type="project" value="UniProtKB-SubCell"/>
</dbReference>
<evidence type="ECO:0000256" key="3">
    <source>
        <dbReference type="ARBA" id="ARBA00022448"/>
    </source>
</evidence>
<dbReference type="SMART" id="SM00054">
    <property type="entry name" value="EFh"/>
    <property type="match status" value="3"/>
</dbReference>
<feature type="repeat" description="Solcar" evidence="21">
    <location>
        <begin position="190"/>
        <end position="276"/>
    </location>
</feature>
<evidence type="ECO:0000259" key="23">
    <source>
        <dbReference type="PROSITE" id="PS50222"/>
    </source>
</evidence>
<comment type="catalytic activity">
    <reaction evidence="15">
        <text>ADP(out) + phosphate(in) + H(+)(out) = ADP(in) + phosphate(out) + H(+)(in)</text>
        <dbReference type="Rhea" id="RHEA:65844"/>
        <dbReference type="ChEBI" id="CHEBI:15378"/>
        <dbReference type="ChEBI" id="CHEBI:43474"/>
        <dbReference type="ChEBI" id="CHEBI:456216"/>
    </reaction>
</comment>
<proteinExistence type="inferred from homology"/>
<evidence type="ECO:0000256" key="9">
    <source>
        <dbReference type="ARBA" id="ARBA00023136"/>
    </source>
</evidence>
<keyword evidence="25" id="KW-1185">Reference proteome</keyword>
<dbReference type="GO" id="GO:0055085">
    <property type="term" value="P:transmembrane transport"/>
    <property type="evidence" value="ECO:0007669"/>
    <property type="project" value="InterPro"/>
</dbReference>
<dbReference type="AlphaFoldDB" id="A0A7J7E5H7"/>
<dbReference type="Proteomes" id="UP000551758">
    <property type="component" value="Unassembled WGS sequence"/>
</dbReference>
<keyword evidence="3 22" id="KW-0813">Transport</keyword>
<keyword evidence="4 21" id="KW-0812">Transmembrane</keyword>
<evidence type="ECO:0000256" key="13">
    <source>
        <dbReference type="ARBA" id="ARBA00036630"/>
    </source>
</evidence>
<comment type="similarity">
    <text evidence="2 22">Belongs to the mitochondrial carrier (TC 2.A.29) family.</text>
</comment>
<dbReference type="FunFam" id="1.10.238.10:FF:000028">
    <property type="entry name" value="Putative calcium-binding mitochondrial carrier protein scamc-2"/>
    <property type="match status" value="1"/>
</dbReference>
<dbReference type="PROSITE" id="PS00018">
    <property type="entry name" value="EF_HAND_1"/>
    <property type="match status" value="1"/>
</dbReference>
<organism evidence="24 25">
    <name type="scientific">Diceros bicornis minor</name>
    <name type="common">South-central black rhinoceros</name>
    <dbReference type="NCBI Taxonomy" id="77932"/>
    <lineage>
        <taxon>Eukaryota</taxon>
        <taxon>Metazoa</taxon>
        <taxon>Chordata</taxon>
        <taxon>Craniata</taxon>
        <taxon>Vertebrata</taxon>
        <taxon>Euteleostomi</taxon>
        <taxon>Mammalia</taxon>
        <taxon>Eutheria</taxon>
        <taxon>Laurasiatheria</taxon>
        <taxon>Perissodactyla</taxon>
        <taxon>Rhinocerotidae</taxon>
        <taxon>Diceros</taxon>
    </lineage>
</organism>
<evidence type="ECO:0000256" key="12">
    <source>
        <dbReference type="ARBA" id="ARBA00036310"/>
    </source>
</evidence>
<dbReference type="InterPro" id="IPR018247">
    <property type="entry name" value="EF_Hand_1_Ca_BS"/>
</dbReference>
<evidence type="ECO:0000256" key="17">
    <source>
        <dbReference type="ARBA" id="ARBA00048433"/>
    </source>
</evidence>
<comment type="catalytic activity">
    <reaction evidence="17">
        <text>dAMP(in) + ADP(out) + H(+)(out) = dAMP(out) + ADP(in) + H(+)(in)</text>
        <dbReference type="Rhea" id="RHEA:73675"/>
        <dbReference type="ChEBI" id="CHEBI:15378"/>
        <dbReference type="ChEBI" id="CHEBI:58245"/>
        <dbReference type="ChEBI" id="CHEBI:456216"/>
    </reaction>
</comment>
<comment type="catalytic activity">
    <reaction evidence="18">
        <text>Mg(2+)(in) + ADP(out) + ATP(in) + H(+)(out) = Mg(2+)(out) + ADP(in) + ATP(out) + H(+)(in)</text>
        <dbReference type="Rhea" id="RHEA:73659"/>
        <dbReference type="ChEBI" id="CHEBI:15378"/>
        <dbReference type="ChEBI" id="CHEBI:18420"/>
        <dbReference type="ChEBI" id="CHEBI:30616"/>
        <dbReference type="ChEBI" id="CHEBI:456216"/>
    </reaction>
</comment>
<dbReference type="PRINTS" id="PR00926">
    <property type="entry name" value="MITOCARRIER"/>
</dbReference>
<comment type="catalytic activity">
    <reaction evidence="14">
        <text>AMP(out) + phosphate(in) = AMP(in) + phosphate(out)</text>
        <dbReference type="Rhea" id="RHEA:70259"/>
        <dbReference type="ChEBI" id="CHEBI:43474"/>
        <dbReference type="ChEBI" id="CHEBI:456215"/>
    </reaction>
</comment>
<evidence type="ECO:0000256" key="1">
    <source>
        <dbReference type="ARBA" id="ARBA00004448"/>
    </source>
</evidence>
<evidence type="ECO:0000313" key="24">
    <source>
        <dbReference type="EMBL" id="KAF5911062.1"/>
    </source>
</evidence>
<comment type="caution">
    <text evidence="24">The sequence shown here is derived from an EMBL/GenBank/DDBJ whole genome shotgun (WGS) entry which is preliminary data.</text>
</comment>
<evidence type="ECO:0000256" key="2">
    <source>
        <dbReference type="ARBA" id="ARBA00006375"/>
    </source>
</evidence>
<dbReference type="InterPro" id="IPR023395">
    <property type="entry name" value="MCP_dom_sf"/>
</dbReference>
<comment type="subcellular location">
    <subcellularLocation>
        <location evidence="1">Mitochondrion inner membrane</location>
        <topology evidence="1">Multi-pass membrane protein</topology>
    </subcellularLocation>
</comment>
<comment type="catalytic activity">
    <reaction evidence="11">
        <text>3'-AMP(out) + phosphate(in) = 3'-AMP(in) + phosphate(out)</text>
        <dbReference type="Rhea" id="RHEA:73691"/>
        <dbReference type="ChEBI" id="CHEBI:43474"/>
        <dbReference type="ChEBI" id="CHEBI:60880"/>
    </reaction>
</comment>
<keyword evidence="6" id="KW-0677">Repeat</keyword>
<dbReference type="Gene3D" id="1.50.40.10">
    <property type="entry name" value="Mitochondrial carrier domain"/>
    <property type="match status" value="2"/>
</dbReference>
<dbReference type="SUPFAM" id="SSF47473">
    <property type="entry name" value="EF-hand"/>
    <property type="match status" value="1"/>
</dbReference>
<evidence type="ECO:0000256" key="14">
    <source>
        <dbReference type="ARBA" id="ARBA00036908"/>
    </source>
</evidence>
<evidence type="ECO:0000256" key="21">
    <source>
        <dbReference type="PROSITE-ProRule" id="PRU00282"/>
    </source>
</evidence>